<dbReference type="EMBL" id="UZAU01000616">
    <property type="status" value="NOT_ANNOTATED_CDS"/>
    <property type="molecule type" value="Genomic_DNA"/>
</dbReference>
<dbReference type="AlphaFoldDB" id="A0A803PVF9"/>
<feature type="region of interest" description="Disordered" evidence="1">
    <location>
        <begin position="23"/>
        <end position="76"/>
    </location>
</feature>
<evidence type="ECO:0000313" key="3">
    <source>
        <dbReference type="Proteomes" id="UP000596661"/>
    </source>
</evidence>
<feature type="compositionally biased region" description="Basic and acidic residues" evidence="1">
    <location>
        <begin position="46"/>
        <end position="72"/>
    </location>
</feature>
<dbReference type="Gramene" id="evm.model.06.1662">
    <property type="protein sequence ID" value="cds.evm.model.06.1662"/>
    <property type="gene ID" value="evm.TU.06.1662"/>
</dbReference>
<accession>A0A803PVF9</accession>
<sequence length="142" mass="15816">MQKVLSAILKSKTQASHILYKSHQQEHGIPSVHGDVENSMSSTDSTPKDESGEGLSRDKNARGCSKQRESIHWHKTAMRETSCNIMKRLQPMNLVVGGTAPTTPFQEQGRKKVSPLNHSGRSHHEEMRGVILTSSMRTARKT</sequence>
<proteinExistence type="predicted"/>
<reference evidence="2" key="2">
    <citation type="submission" date="2021-03" db="UniProtKB">
        <authorList>
            <consortium name="EnsemblPlants"/>
        </authorList>
    </citation>
    <scope>IDENTIFICATION</scope>
</reference>
<dbReference type="Proteomes" id="UP000596661">
    <property type="component" value="Chromosome 6"/>
</dbReference>
<feature type="region of interest" description="Disordered" evidence="1">
    <location>
        <begin position="95"/>
        <end position="125"/>
    </location>
</feature>
<dbReference type="EnsemblPlants" id="evm.model.06.1662">
    <property type="protein sequence ID" value="cds.evm.model.06.1662"/>
    <property type="gene ID" value="evm.TU.06.1662"/>
</dbReference>
<organism evidence="2 3">
    <name type="scientific">Cannabis sativa</name>
    <name type="common">Hemp</name>
    <name type="synonym">Marijuana</name>
    <dbReference type="NCBI Taxonomy" id="3483"/>
    <lineage>
        <taxon>Eukaryota</taxon>
        <taxon>Viridiplantae</taxon>
        <taxon>Streptophyta</taxon>
        <taxon>Embryophyta</taxon>
        <taxon>Tracheophyta</taxon>
        <taxon>Spermatophyta</taxon>
        <taxon>Magnoliopsida</taxon>
        <taxon>eudicotyledons</taxon>
        <taxon>Gunneridae</taxon>
        <taxon>Pentapetalae</taxon>
        <taxon>rosids</taxon>
        <taxon>fabids</taxon>
        <taxon>Rosales</taxon>
        <taxon>Cannabaceae</taxon>
        <taxon>Cannabis</taxon>
    </lineage>
</organism>
<name>A0A803PVF9_CANSA</name>
<reference evidence="2" key="1">
    <citation type="submission" date="2018-11" db="EMBL/GenBank/DDBJ databases">
        <authorList>
            <person name="Grassa J C."/>
        </authorList>
    </citation>
    <scope>NUCLEOTIDE SEQUENCE [LARGE SCALE GENOMIC DNA]</scope>
</reference>
<evidence type="ECO:0000313" key="2">
    <source>
        <dbReference type="EnsemblPlants" id="cds.evm.model.06.1662"/>
    </source>
</evidence>
<protein>
    <submittedName>
        <fullName evidence="2">Uncharacterized protein</fullName>
    </submittedName>
</protein>
<evidence type="ECO:0000256" key="1">
    <source>
        <dbReference type="SAM" id="MobiDB-lite"/>
    </source>
</evidence>
<keyword evidence="3" id="KW-1185">Reference proteome</keyword>